<dbReference type="AlphaFoldDB" id="A0A5Q5BM61"/>
<reference evidence="2" key="1">
    <citation type="submission" date="2006-06" db="EMBL/GenBank/DDBJ databases">
        <title>Complete sequence of chromosome of Mycobacterium sp. MCS.</title>
        <authorList>
            <consortium name="US DOE Joint Genome Institute"/>
            <person name="Copeland A."/>
            <person name="Lucas S."/>
            <person name="Lapidus A."/>
            <person name="Barry K."/>
            <person name="Detter J.C."/>
            <person name="Glavina del Rio T."/>
            <person name="Hammon N."/>
            <person name="Israni S."/>
            <person name="Dalin E."/>
            <person name="Tice H."/>
            <person name="Pitluck S."/>
            <person name="Martinez M."/>
            <person name="Schmutz J."/>
            <person name="Larimer F."/>
            <person name="Land M."/>
            <person name="Hauser L."/>
            <person name="Kyrpides N."/>
            <person name="Kim E."/>
            <person name="Miller C.D."/>
            <person name="Hughes J.E."/>
            <person name="Anderson A.J."/>
            <person name="Sims R.C."/>
            <person name="Richardson P."/>
        </authorList>
    </citation>
    <scope>NUCLEOTIDE SEQUENCE [LARGE SCALE GENOMIC DNA]</scope>
    <source>
        <strain evidence="2">MCS</strain>
    </source>
</reference>
<evidence type="ECO:0000313" key="2">
    <source>
        <dbReference type="EMBL" id="ABG09497.1"/>
    </source>
</evidence>
<gene>
    <name evidence="2" type="ordered locus">Mmcs_3390</name>
</gene>
<name>A0A5Q5BM61_MYCSS</name>
<evidence type="ECO:0000256" key="1">
    <source>
        <dbReference type="SAM" id="SignalP"/>
    </source>
</evidence>
<proteinExistence type="predicted"/>
<evidence type="ECO:0008006" key="3">
    <source>
        <dbReference type="Google" id="ProtNLM"/>
    </source>
</evidence>
<dbReference type="KEGG" id="mmc:Mmcs_3390"/>
<sequence length="177" mass="18786" precursor="true">MTTISRVIAAVVLALGVAVGAAGPAQAEQQVLQGIYTYTQADGLSGEWTIFPSCVPTVGDLREPLYLPVACRLHVTSFEGVQGGDAVLTNGVWAYDTTIADGITCSDGSPLQVVEIYEFNTETMSGTRTNTHAPGCNGELPATMIKTPFSLAYKTELPIPVDKYPLICEPGGLRRCF</sequence>
<feature type="chain" id="PRO_5024434176" description="Secreted protein" evidence="1">
    <location>
        <begin position="28"/>
        <end position="177"/>
    </location>
</feature>
<feature type="signal peptide" evidence="1">
    <location>
        <begin position="1"/>
        <end position="27"/>
    </location>
</feature>
<keyword evidence="1" id="KW-0732">Signal</keyword>
<organism evidence="2">
    <name type="scientific">Mycobacterium sp. (strain MCS)</name>
    <dbReference type="NCBI Taxonomy" id="164756"/>
    <lineage>
        <taxon>Bacteria</taxon>
        <taxon>Bacillati</taxon>
        <taxon>Actinomycetota</taxon>
        <taxon>Actinomycetes</taxon>
        <taxon>Mycobacteriales</taxon>
        <taxon>Mycobacteriaceae</taxon>
        <taxon>Mycobacterium</taxon>
    </lineage>
</organism>
<dbReference type="EMBL" id="CP000384">
    <property type="protein sequence ID" value="ABG09497.1"/>
    <property type="molecule type" value="Genomic_DNA"/>
</dbReference>
<protein>
    <recommendedName>
        <fullName evidence="3">Secreted protein</fullName>
    </recommendedName>
</protein>
<accession>A0A5Q5BM61</accession>